<evidence type="ECO:0000313" key="1">
    <source>
        <dbReference type="EMBL" id="MFC4586776.1"/>
    </source>
</evidence>
<reference evidence="2" key="1">
    <citation type="journal article" date="2019" name="Int. J. Syst. Evol. Microbiol.">
        <title>The Global Catalogue of Microorganisms (GCM) 10K type strain sequencing project: providing services to taxonomists for standard genome sequencing and annotation.</title>
        <authorList>
            <consortium name="The Broad Institute Genomics Platform"/>
            <consortium name="The Broad Institute Genome Sequencing Center for Infectious Disease"/>
            <person name="Wu L."/>
            <person name="Ma J."/>
        </authorList>
    </citation>
    <scope>NUCLEOTIDE SEQUENCE [LARGE SCALE GENOMIC DNA]</scope>
    <source>
        <strain evidence="2">CCUG 49560</strain>
    </source>
</reference>
<gene>
    <name evidence="1" type="ORF">ACFO8L_11860</name>
</gene>
<dbReference type="PANTHER" id="PTHR36978:SF4">
    <property type="entry name" value="P-LOOP CONTAINING NUCLEOSIDE TRIPHOSPHATE HYDROLASE PROTEIN"/>
    <property type="match status" value="1"/>
</dbReference>
<dbReference type="SUPFAM" id="SSF52540">
    <property type="entry name" value="P-loop containing nucleoside triphosphate hydrolases"/>
    <property type="match status" value="1"/>
</dbReference>
<evidence type="ECO:0000313" key="2">
    <source>
        <dbReference type="Proteomes" id="UP001595891"/>
    </source>
</evidence>
<protein>
    <submittedName>
        <fullName evidence="1">Sulfotransferase family protein</fullName>
        <ecNumber evidence="1">2.8.2.-</ecNumber>
    </submittedName>
</protein>
<accession>A0ABV9EB44</accession>
<name>A0ABV9EB44_9ACTN</name>
<dbReference type="InterPro" id="IPR027417">
    <property type="entry name" value="P-loop_NTPase"/>
</dbReference>
<proteinExistence type="predicted"/>
<dbReference type="EMBL" id="JBHSFN010000006">
    <property type="protein sequence ID" value="MFC4586776.1"/>
    <property type="molecule type" value="Genomic_DNA"/>
</dbReference>
<sequence>MLQIVGAGFGRTGTLSLRAALDKIGFAPCYHFTELLTHPDHLSGWLSAAHGAAGAWRGPLSGYEATTDWPCVAFWRELVEDNPEAKVILTSRDADAWYESMIRTIFKVMGDGAPGHGVTGRFGGLPDGRRLAEFAREIVVDHTFGGHIDDRAHVISCYERHNDEVRRTVAPDRLLDYHVDQGWEPLCAFLGVPVPPDPFPHLNDRAAFPPNLPTR</sequence>
<keyword evidence="1" id="KW-0808">Transferase</keyword>
<dbReference type="Proteomes" id="UP001595891">
    <property type="component" value="Unassembled WGS sequence"/>
</dbReference>
<organism evidence="1 2">
    <name type="scientific">Sphaerisporangium corydalis</name>
    <dbReference type="NCBI Taxonomy" id="1441875"/>
    <lineage>
        <taxon>Bacteria</taxon>
        <taxon>Bacillati</taxon>
        <taxon>Actinomycetota</taxon>
        <taxon>Actinomycetes</taxon>
        <taxon>Streptosporangiales</taxon>
        <taxon>Streptosporangiaceae</taxon>
        <taxon>Sphaerisporangium</taxon>
    </lineage>
</organism>
<dbReference type="PANTHER" id="PTHR36978">
    <property type="entry name" value="P-LOOP CONTAINING NUCLEOTIDE TRIPHOSPHATE HYDROLASE"/>
    <property type="match status" value="1"/>
</dbReference>
<dbReference type="EC" id="2.8.2.-" evidence="1"/>
<keyword evidence="2" id="KW-1185">Reference proteome</keyword>
<dbReference type="Gene3D" id="3.40.50.300">
    <property type="entry name" value="P-loop containing nucleotide triphosphate hydrolases"/>
    <property type="match status" value="1"/>
</dbReference>
<comment type="caution">
    <text evidence="1">The sequence shown here is derived from an EMBL/GenBank/DDBJ whole genome shotgun (WGS) entry which is preliminary data.</text>
</comment>
<dbReference type="RefSeq" id="WP_262842497.1">
    <property type="nucleotide sequence ID" value="NZ_JANZYP010000011.1"/>
</dbReference>
<dbReference type="InterPro" id="IPR040632">
    <property type="entry name" value="Sulfotransfer_4"/>
</dbReference>
<dbReference type="Pfam" id="PF17784">
    <property type="entry name" value="Sulfotransfer_4"/>
    <property type="match status" value="1"/>
</dbReference>
<dbReference type="GO" id="GO:0016740">
    <property type="term" value="F:transferase activity"/>
    <property type="evidence" value="ECO:0007669"/>
    <property type="project" value="UniProtKB-KW"/>
</dbReference>